<feature type="compositionally biased region" description="Polar residues" evidence="2">
    <location>
        <begin position="547"/>
        <end position="559"/>
    </location>
</feature>
<dbReference type="Pfam" id="PF00995">
    <property type="entry name" value="Sec1"/>
    <property type="match status" value="1"/>
</dbReference>
<dbReference type="AlphaFoldDB" id="A0A376B481"/>
<evidence type="ECO:0000313" key="4">
    <source>
        <dbReference type="Proteomes" id="UP000262825"/>
    </source>
</evidence>
<protein>
    <submittedName>
        <fullName evidence="3">Related to Protein transport protein SEC1</fullName>
    </submittedName>
</protein>
<reference evidence="4" key="1">
    <citation type="submission" date="2018-06" db="EMBL/GenBank/DDBJ databases">
        <authorList>
            <person name="Guldener U."/>
        </authorList>
    </citation>
    <scope>NUCLEOTIDE SEQUENCE [LARGE SCALE GENOMIC DNA]</scope>
    <source>
        <strain evidence="4">UTAD17</strain>
    </source>
</reference>
<dbReference type="InterPro" id="IPR001619">
    <property type="entry name" value="Sec1-like"/>
</dbReference>
<keyword evidence="4" id="KW-1185">Reference proteome</keyword>
<dbReference type="SUPFAM" id="SSF56815">
    <property type="entry name" value="Sec1/munc18-like (SM) proteins"/>
    <property type="match status" value="1"/>
</dbReference>
<dbReference type="InterPro" id="IPR027482">
    <property type="entry name" value="Sec1-like_dom2"/>
</dbReference>
<feature type="compositionally biased region" description="Basic residues" evidence="2">
    <location>
        <begin position="694"/>
        <end position="706"/>
    </location>
</feature>
<proteinExistence type="inferred from homology"/>
<dbReference type="PANTHER" id="PTHR11679">
    <property type="entry name" value="VESICLE PROTEIN SORTING-ASSOCIATED"/>
    <property type="match status" value="1"/>
</dbReference>
<comment type="similarity">
    <text evidence="1">Belongs to the STXBP/unc-18/SEC1 family.</text>
</comment>
<dbReference type="Gene3D" id="3.90.830.10">
    <property type="entry name" value="Syntaxin Binding Protein 1, Chain A, domain 2"/>
    <property type="match status" value="1"/>
</dbReference>
<organism evidence="3 4">
    <name type="scientific">Saccharomycodes ludwigii</name>
    <dbReference type="NCBI Taxonomy" id="36035"/>
    <lineage>
        <taxon>Eukaryota</taxon>
        <taxon>Fungi</taxon>
        <taxon>Dikarya</taxon>
        <taxon>Ascomycota</taxon>
        <taxon>Saccharomycotina</taxon>
        <taxon>Saccharomycetes</taxon>
        <taxon>Saccharomycodales</taxon>
        <taxon>Saccharomycodaceae</taxon>
        <taxon>Saccharomycodes</taxon>
    </lineage>
</organism>
<dbReference type="InterPro" id="IPR036045">
    <property type="entry name" value="Sec1-like_sf"/>
</dbReference>
<feature type="region of interest" description="Disordered" evidence="2">
    <location>
        <begin position="542"/>
        <end position="576"/>
    </location>
</feature>
<name>A0A376B481_9ASCO</name>
<dbReference type="Gene3D" id="3.40.50.2060">
    <property type="match status" value="1"/>
</dbReference>
<feature type="region of interest" description="Disordered" evidence="2">
    <location>
        <begin position="677"/>
        <end position="706"/>
    </location>
</feature>
<gene>
    <name evidence="3" type="ORF">SCODWIG_01150</name>
</gene>
<dbReference type="VEuPathDB" id="FungiDB:SCODWIG_01150"/>
<dbReference type="Gene3D" id="3.40.50.1910">
    <property type="match status" value="1"/>
</dbReference>
<evidence type="ECO:0000313" key="3">
    <source>
        <dbReference type="EMBL" id="SSD59389.1"/>
    </source>
</evidence>
<dbReference type="OrthoDB" id="2228at2759"/>
<dbReference type="PIRSF" id="PIRSF005715">
    <property type="entry name" value="VPS45_Sec1"/>
    <property type="match status" value="1"/>
</dbReference>
<evidence type="ECO:0000256" key="1">
    <source>
        <dbReference type="ARBA" id="ARBA00009884"/>
    </source>
</evidence>
<dbReference type="InterPro" id="IPR043127">
    <property type="entry name" value="Sec-1-like_dom3a"/>
</dbReference>
<dbReference type="InterPro" id="IPR043154">
    <property type="entry name" value="Sec-1-like_dom1"/>
</dbReference>
<dbReference type="Gene3D" id="1.25.40.60">
    <property type="match status" value="1"/>
</dbReference>
<evidence type="ECO:0000256" key="2">
    <source>
        <dbReference type="SAM" id="MobiDB-lite"/>
    </source>
</evidence>
<dbReference type="GO" id="GO:0016192">
    <property type="term" value="P:vesicle-mediated transport"/>
    <property type="evidence" value="ECO:0007669"/>
    <property type="project" value="InterPro"/>
</dbReference>
<dbReference type="EMBL" id="UFAJ01000133">
    <property type="protein sequence ID" value="SSD59389.1"/>
    <property type="molecule type" value="Genomic_DNA"/>
</dbReference>
<dbReference type="Proteomes" id="UP000262825">
    <property type="component" value="Unassembled WGS sequence"/>
</dbReference>
<sequence>MSNLIELQKDQFLKDLNKIKTAHDIKFLVLDKDVLHVLKYLFVDTKEVLNYVAAMDLIDSPKRKGQPSVEVVYFLKPSKLNINCMDADFSNRPPKYKQAHIRFLPGLDNSLSNYLKSKKYITQYIASIEEVKMGFIPKESQFFETIGIDQPLQVFYNQSCYELIEINIQRSVQSLLNLCIVTGEYPIIRYSEPSEQSYQLSKATIVGKKLAFEFQQALDDYAREHTEFPPANSRPRSVLIITERSLDLFSLILHDFAYQAMAYDIVPELNCSNDIYSYRAENEKGEKENKQSELKDLVDPDWCELKHQHIIDAKEYLDAKIKSFVASNPLLVDRSKVKTTTDLLSVVAHLKDFDEERRRFILHRSLIDECIKINDQRTLALLADFEQNVAGFGHDINGEKCKKLADTLINNVLSAPQPNVTDKVRYIISYALYRGGLIEEDFFKLLSFSGVTEGHNFYSHFMASIKNFDHLGFKLIKSQAKDKPFSKTWLHETIVNDTNIYNTSRFIPAVGNTLSQAITNPLFLSEKDFPYVKDKPIEILDAEEQDNLQPANSSTSASLRNPRHKAAWSTRRNDPNKPAISRQRFFYYIVGGVTYGELKAAYDQSNLKNKDVFIGSDSIITPLEFLQSLERLTFDRSELNLKDDMKEKTSAPSFLFDQAIVPPAAAAHVHKRSELIAKPETTPVLPKKEEKEEKHKKRHKLKRLFR</sequence>
<accession>A0A376B481</accession>